<dbReference type="Gene3D" id="2.60.120.920">
    <property type="match status" value="1"/>
</dbReference>
<evidence type="ECO:0000256" key="2">
    <source>
        <dbReference type="ARBA" id="ARBA00022490"/>
    </source>
</evidence>
<dbReference type="PROSITE" id="PS00518">
    <property type="entry name" value="ZF_RING_1"/>
    <property type="match status" value="1"/>
</dbReference>
<dbReference type="SUPFAM" id="SSF57845">
    <property type="entry name" value="B-box zinc-binding domain"/>
    <property type="match status" value="1"/>
</dbReference>
<dbReference type="GO" id="GO:0008270">
    <property type="term" value="F:zinc ion binding"/>
    <property type="evidence" value="ECO:0007669"/>
    <property type="project" value="UniProtKB-KW"/>
</dbReference>
<dbReference type="Gene3D" id="3.30.40.10">
    <property type="entry name" value="Zinc/RING finger domain, C3HC4 (zinc finger)"/>
    <property type="match status" value="1"/>
</dbReference>
<comment type="caution">
    <text evidence="12">The sequence shown here is derived from an EMBL/GenBank/DDBJ whole genome shotgun (WGS) entry which is preliminary data.</text>
</comment>
<dbReference type="InterPro" id="IPR018957">
    <property type="entry name" value="Znf_C3HC4_RING-type"/>
</dbReference>
<comment type="subcellular location">
    <subcellularLocation>
        <location evidence="1">Cytoplasm</location>
    </subcellularLocation>
</comment>
<dbReference type="SMART" id="SM00184">
    <property type="entry name" value="RING"/>
    <property type="match status" value="1"/>
</dbReference>
<dbReference type="SMART" id="SM00589">
    <property type="entry name" value="PRY"/>
    <property type="match status" value="1"/>
</dbReference>
<dbReference type="GO" id="GO:0005737">
    <property type="term" value="C:cytoplasm"/>
    <property type="evidence" value="ECO:0007669"/>
    <property type="project" value="UniProtKB-ARBA"/>
</dbReference>
<dbReference type="CDD" id="cd16620">
    <property type="entry name" value="vRING-HC-C4C4_RBBP6"/>
    <property type="match status" value="1"/>
</dbReference>
<dbReference type="GO" id="GO:0045087">
    <property type="term" value="P:innate immune response"/>
    <property type="evidence" value="ECO:0007669"/>
    <property type="project" value="UniProtKB-KW"/>
</dbReference>
<sequence>MTTAIDVSRHLHCPICKNLFSDPVSTTCGHTFCKRCLDQHISMSEPHCPLCQEPVSTKPSVNAAIDALLREFYQIQLPNMSLFCGESGVVPCDICDEHLTFIAVKSCLNCLHSYCDQHLKPHQSMVRFKGHKLVNPMEKLDQRACNAHGRPLELYCRRDEQCICTLCVKLGGDVIPVEIERERRQAEQQTTIEELERMINQRENKLDELKESAKKCQALIEREQQEIKEVFSVVMEAVKRSEQVLMAPLEDGRRCLEKEIDEKTQQIQKDILKYKETIDSLKRTMNEEDDIFFLLSYPSVPTEFKDDWMVSIDTELNFGTMRNIKAGLLAEIETHLEKLCTVEIRRIHSFAVDVTLDAETAHPHLDVTRDGKVVSDTGKRHDIPGSPQQFDLVGGVLGKLRVMSGRAFWVVEVGKKVGWELGVIREGANRKGKVSNKPSEGYWSIVLCGQNMYGAFEDPPVLLHLNTKPEKLGVFVDCEEALVSFYDIVNLSHIYTFTKCSFHGAIRPYFNPHPNKDGNNSSPLVICDVNQTDVSL</sequence>
<feature type="domain" description="RING-type" evidence="10">
    <location>
        <begin position="13"/>
        <end position="52"/>
    </location>
</feature>
<evidence type="ECO:0000259" key="11">
    <source>
        <dbReference type="PROSITE" id="PS50188"/>
    </source>
</evidence>
<dbReference type="SUPFAM" id="SSF57850">
    <property type="entry name" value="RING/U-box"/>
    <property type="match status" value="1"/>
</dbReference>
<dbReference type="InterPro" id="IPR003879">
    <property type="entry name" value="Butyrophylin_SPRY"/>
</dbReference>
<dbReference type="InterPro" id="IPR058030">
    <property type="entry name" value="TRIM8/14/16/25/29/45/65_CC"/>
</dbReference>
<dbReference type="Pfam" id="PF00622">
    <property type="entry name" value="SPRY"/>
    <property type="match status" value="1"/>
</dbReference>
<dbReference type="Pfam" id="PF25600">
    <property type="entry name" value="TRIM_CC"/>
    <property type="match status" value="1"/>
</dbReference>
<dbReference type="InterPro" id="IPR043136">
    <property type="entry name" value="B30.2/SPRY_sf"/>
</dbReference>
<evidence type="ECO:0000313" key="13">
    <source>
        <dbReference type="Proteomes" id="UP001364617"/>
    </source>
</evidence>
<dbReference type="InterPro" id="IPR003877">
    <property type="entry name" value="SPRY_dom"/>
</dbReference>
<reference evidence="12 13" key="1">
    <citation type="submission" date="2024-02" db="EMBL/GenBank/DDBJ databases">
        <title>Chromosome-level genome assembly of the Eurasian Minnow (Phoxinus phoxinus).</title>
        <authorList>
            <person name="Oriowo T.O."/>
            <person name="Martin S."/>
            <person name="Stange M."/>
            <person name="Chrysostomakis Y."/>
            <person name="Brown T."/>
            <person name="Winkler S."/>
            <person name="Kukowka S."/>
            <person name="Myers E.W."/>
            <person name="Bohne A."/>
        </authorList>
    </citation>
    <scope>NUCLEOTIDE SEQUENCE [LARGE SCALE GENOMIC DNA]</scope>
    <source>
        <strain evidence="12">ZFMK-TIS-60720</strain>
        <tissue evidence="12">Whole Organism</tissue>
    </source>
</reference>
<keyword evidence="13" id="KW-1185">Reference proteome</keyword>
<dbReference type="InterPro" id="IPR001841">
    <property type="entry name" value="Znf_RING"/>
</dbReference>
<keyword evidence="9" id="KW-0175">Coiled coil</keyword>
<dbReference type="Gene3D" id="3.30.160.60">
    <property type="entry name" value="Classic Zinc Finger"/>
    <property type="match status" value="1"/>
</dbReference>
<evidence type="ECO:0000256" key="6">
    <source>
        <dbReference type="ARBA" id="ARBA00022833"/>
    </source>
</evidence>
<dbReference type="CDD" id="cd13733">
    <property type="entry name" value="SPRY_PRY_C-I_1"/>
    <property type="match status" value="1"/>
</dbReference>
<dbReference type="InterPro" id="IPR017907">
    <property type="entry name" value="Znf_RING_CS"/>
</dbReference>
<keyword evidence="4" id="KW-0479">Metal-binding</keyword>
<dbReference type="AlphaFoldDB" id="A0AAN9HHP4"/>
<protein>
    <submittedName>
        <fullName evidence="12">Uncharacterized protein</fullName>
    </submittedName>
</protein>
<evidence type="ECO:0000256" key="8">
    <source>
        <dbReference type="PROSITE-ProRule" id="PRU00175"/>
    </source>
</evidence>
<dbReference type="InterPro" id="IPR013083">
    <property type="entry name" value="Znf_RING/FYVE/PHD"/>
</dbReference>
<dbReference type="InterPro" id="IPR000315">
    <property type="entry name" value="Znf_B-box"/>
</dbReference>
<dbReference type="PRINTS" id="PR01407">
    <property type="entry name" value="BUTYPHLNCDUF"/>
</dbReference>
<dbReference type="InterPro" id="IPR013320">
    <property type="entry name" value="ConA-like_dom_sf"/>
</dbReference>
<dbReference type="InterPro" id="IPR051051">
    <property type="entry name" value="E3_ubiq-ligase_TRIM/RNF"/>
</dbReference>
<evidence type="ECO:0000256" key="7">
    <source>
        <dbReference type="ARBA" id="ARBA00022859"/>
    </source>
</evidence>
<dbReference type="PANTHER" id="PTHR25465">
    <property type="entry name" value="B-BOX DOMAIN CONTAINING"/>
    <property type="match status" value="1"/>
</dbReference>
<dbReference type="EMBL" id="JAYKXH010000001">
    <property type="protein sequence ID" value="KAK7175926.1"/>
    <property type="molecule type" value="Genomic_DNA"/>
</dbReference>
<dbReference type="SMART" id="SM00449">
    <property type="entry name" value="SPRY"/>
    <property type="match status" value="1"/>
</dbReference>
<evidence type="ECO:0000256" key="5">
    <source>
        <dbReference type="ARBA" id="ARBA00022771"/>
    </source>
</evidence>
<feature type="domain" description="B30.2/SPRY" evidence="11">
    <location>
        <begin position="334"/>
        <end position="531"/>
    </location>
</feature>
<name>A0AAN9HHP4_9TELE</name>
<dbReference type="InterPro" id="IPR001870">
    <property type="entry name" value="B30.2/SPRY"/>
</dbReference>
<dbReference type="PROSITE" id="PS50188">
    <property type="entry name" value="B302_SPRY"/>
    <property type="match status" value="1"/>
</dbReference>
<keyword evidence="7" id="KW-0391">Immunity</keyword>
<keyword evidence="6" id="KW-0862">Zinc</keyword>
<proteinExistence type="predicted"/>
<keyword evidence="3" id="KW-0399">Innate immunity</keyword>
<dbReference type="SUPFAM" id="SSF49899">
    <property type="entry name" value="Concanavalin A-like lectins/glucanases"/>
    <property type="match status" value="1"/>
</dbReference>
<evidence type="ECO:0000259" key="10">
    <source>
        <dbReference type="PROSITE" id="PS50089"/>
    </source>
</evidence>
<dbReference type="PROSITE" id="PS50089">
    <property type="entry name" value="ZF_RING_2"/>
    <property type="match status" value="1"/>
</dbReference>
<feature type="coiled-coil region" evidence="9">
    <location>
        <begin position="185"/>
        <end position="226"/>
    </location>
</feature>
<dbReference type="Pfam" id="PF00643">
    <property type="entry name" value="zf-B_box"/>
    <property type="match status" value="1"/>
</dbReference>
<organism evidence="12 13">
    <name type="scientific">Phoxinus phoxinus</name>
    <name type="common">Eurasian minnow</name>
    <dbReference type="NCBI Taxonomy" id="58324"/>
    <lineage>
        <taxon>Eukaryota</taxon>
        <taxon>Metazoa</taxon>
        <taxon>Chordata</taxon>
        <taxon>Craniata</taxon>
        <taxon>Vertebrata</taxon>
        <taxon>Euteleostomi</taxon>
        <taxon>Actinopterygii</taxon>
        <taxon>Neopterygii</taxon>
        <taxon>Teleostei</taxon>
        <taxon>Ostariophysi</taxon>
        <taxon>Cypriniformes</taxon>
        <taxon>Leuciscidae</taxon>
        <taxon>Phoxininae</taxon>
        <taxon>Phoxinus</taxon>
    </lineage>
</organism>
<dbReference type="Pfam" id="PF13765">
    <property type="entry name" value="PRY"/>
    <property type="match status" value="1"/>
</dbReference>
<evidence type="ECO:0000256" key="9">
    <source>
        <dbReference type="SAM" id="Coils"/>
    </source>
</evidence>
<dbReference type="PANTHER" id="PTHR25465:SF49">
    <property type="entry name" value="BLOODTHIRSTY-RELATED GENE FAMILY, MEMBER 1-RELATED"/>
    <property type="match status" value="1"/>
</dbReference>
<dbReference type="Pfam" id="PF00097">
    <property type="entry name" value="zf-C3HC4"/>
    <property type="match status" value="1"/>
</dbReference>
<gene>
    <name evidence="12" type="ORF">R3I93_000246</name>
</gene>
<accession>A0AAN9HHP4</accession>
<dbReference type="CDD" id="cd19769">
    <property type="entry name" value="Bbox2_TRIM16-like"/>
    <property type="match status" value="1"/>
</dbReference>
<dbReference type="Gene3D" id="4.10.830.40">
    <property type="match status" value="1"/>
</dbReference>
<keyword evidence="5 8" id="KW-0863">Zinc-finger</keyword>
<evidence type="ECO:0000313" key="12">
    <source>
        <dbReference type="EMBL" id="KAK7175926.1"/>
    </source>
</evidence>
<dbReference type="FunFam" id="2.60.120.920:FF:000004">
    <property type="entry name" value="Butyrophilin subfamily 1 member A1"/>
    <property type="match status" value="1"/>
</dbReference>
<evidence type="ECO:0000256" key="4">
    <source>
        <dbReference type="ARBA" id="ARBA00022723"/>
    </source>
</evidence>
<dbReference type="CDD" id="cd19802">
    <property type="entry name" value="Bbox1_TRIM8-like"/>
    <property type="match status" value="1"/>
</dbReference>
<dbReference type="InterPro" id="IPR006574">
    <property type="entry name" value="PRY"/>
</dbReference>
<keyword evidence="2" id="KW-0963">Cytoplasm</keyword>
<dbReference type="Proteomes" id="UP001364617">
    <property type="component" value="Unassembled WGS sequence"/>
</dbReference>
<evidence type="ECO:0000256" key="3">
    <source>
        <dbReference type="ARBA" id="ARBA00022588"/>
    </source>
</evidence>
<evidence type="ECO:0000256" key="1">
    <source>
        <dbReference type="ARBA" id="ARBA00004496"/>
    </source>
</evidence>